<gene>
    <name evidence="1" type="ORF">STRCI_008481</name>
</gene>
<keyword evidence="2" id="KW-1185">Reference proteome</keyword>
<organism evidence="1 2">
    <name type="scientific">Streptomyces cinnabarinus</name>
    <dbReference type="NCBI Taxonomy" id="67287"/>
    <lineage>
        <taxon>Bacteria</taxon>
        <taxon>Bacillati</taxon>
        <taxon>Actinomycetota</taxon>
        <taxon>Actinomycetes</taxon>
        <taxon>Kitasatosporales</taxon>
        <taxon>Streptomycetaceae</taxon>
        <taxon>Streptomyces</taxon>
    </lineage>
</organism>
<sequence length="64" mass="6530">MISTDVNTVGAGPAGLVAIAEVTRAGRPVTLLDQASQQNLGRQAVSGRQPAHAISYVTTQGATR</sequence>
<reference evidence="1" key="1">
    <citation type="submission" date="2022-12" db="EMBL/GenBank/DDBJ databases">
        <authorList>
            <person name="Ruckert C."/>
            <person name="Busche T."/>
            <person name="Kalinowski J."/>
            <person name="Wittmann C."/>
        </authorList>
    </citation>
    <scope>NUCLEOTIDE SEQUENCE</scope>
    <source>
        <strain evidence="1">DSM 40467</strain>
    </source>
</reference>
<dbReference type="InterPro" id="IPR036188">
    <property type="entry name" value="FAD/NAD-bd_sf"/>
</dbReference>
<dbReference type="EMBL" id="CP114413">
    <property type="protein sequence ID" value="WAZ26832.1"/>
    <property type="molecule type" value="Genomic_DNA"/>
</dbReference>
<evidence type="ECO:0000313" key="1">
    <source>
        <dbReference type="EMBL" id="WAZ26832.1"/>
    </source>
</evidence>
<dbReference type="Pfam" id="PF13450">
    <property type="entry name" value="NAD_binding_8"/>
    <property type="match status" value="1"/>
</dbReference>
<name>A0ABY7KTU3_9ACTN</name>
<dbReference type="Gene3D" id="3.50.50.60">
    <property type="entry name" value="FAD/NAD(P)-binding domain"/>
    <property type="match status" value="1"/>
</dbReference>
<proteinExistence type="predicted"/>
<dbReference type="RefSeq" id="WP_269664318.1">
    <property type="nucleotide sequence ID" value="NZ_CP114413.1"/>
</dbReference>
<accession>A0ABY7KTU3</accession>
<evidence type="ECO:0000313" key="2">
    <source>
        <dbReference type="Proteomes" id="UP001164439"/>
    </source>
</evidence>
<dbReference type="Proteomes" id="UP001164439">
    <property type="component" value="Chromosome"/>
</dbReference>
<protein>
    <submittedName>
        <fullName evidence="1">NAD(P)-binding protein</fullName>
    </submittedName>
</protein>
<dbReference type="SUPFAM" id="SSF51905">
    <property type="entry name" value="FAD/NAD(P)-binding domain"/>
    <property type="match status" value="1"/>
</dbReference>